<dbReference type="PROSITE" id="PS00330">
    <property type="entry name" value="HEMOLYSIN_CALCIUM"/>
    <property type="match status" value="3"/>
</dbReference>
<comment type="subcellular location">
    <subcellularLocation>
        <location evidence="1">Secreted</location>
    </subcellularLocation>
</comment>
<dbReference type="GO" id="GO:0005509">
    <property type="term" value="F:calcium ion binding"/>
    <property type="evidence" value="ECO:0007669"/>
    <property type="project" value="InterPro"/>
</dbReference>
<evidence type="ECO:0000256" key="3">
    <source>
        <dbReference type="SAM" id="MobiDB-lite"/>
    </source>
</evidence>
<organism evidence="4 5">
    <name type="scientific">Drouetiella hepatica Uher 2000/2452</name>
    <dbReference type="NCBI Taxonomy" id="904376"/>
    <lineage>
        <taxon>Bacteria</taxon>
        <taxon>Bacillati</taxon>
        <taxon>Cyanobacteriota</taxon>
        <taxon>Cyanophyceae</taxon>
        <taxon>Oculatellales</taxon>
        <taxon>Oculatellaceae</taxon>
        <taxon>Drouetiella</taxon>
    </lineage>
</organism>
<evidence type="ECO:0000313" key="5">
    <source>
        <dbReference type="Proteomes" id="UP000757435"/>
    </source>
</evidence>
<feature type="compositionally biased region" description="Low complexity" evidence="3">
    <location>
        <begin position="78"/>
        <end position="106"/>
    </location>
</feature>
<dbReference type="Gene3D" id="2.150.10.10">
    <property type="entry name" value="Serralysin-like metalloprotease, C-terminal"/>
    <property type="match status" value="1"/>
</dbReference>
<accession>A0A951QG99</accession>
<dbReference type="SUPFAM" id="SSF51120">
    <property type="entry name" value="beta-Roll"/>
    <property type="match status" value="1"/>
</dbReference>
<evidence type="ECO:0000313" key="4">
    <source>
        <dbReference type="EMBL" id="MBW4662083.1"/>
    </source>
</evidence>
<dbReference type="Proteomes" id="UP000757435">
    <property type="component" value="Unassembled WGS sequence"/>
</dbReference>
<dbReference type="InterPro" id="IPR011049">
    <property type="entry name" value="Serralysin-like_metalloprot_C"/>
</dbReference>
<dbReference type="InterPro" id="IPR001343">
    <property type="entry name" value="Hemolysn_Ca-bd"/>
</dbReference>
<dbReference type="PANTHER" id="PTHR38340">
    <property type="entry name" value="S-LAYER PROTEIN"/>
    <property type="match status" value="1"/>
</dbReference>
<dbReference type="EMBL" id="JAHHHD010000056">
    <property type="protein sequence ID" value="MBW4662083.1"/>
    <property type="molecule type" value="Genomic_DNA"/>
</dbReference>
<evidence type="ECO:0008006" key="6">
    <source>
        <dbReference type="Google" id="ProtNLM"/>
    </source>
</evidence>
<dbReference type="GO" id="GO:0005576">
    <property type="term" value="C:extracellular region"/>
    <property type="evidence" value="ECO:0007669"/>
    <property type="project" value="UniProtKB-SubCell"/>
</dbReference>
<sequence length="240" mass="24947">MASYNLARLNTSGEAGKGKGGAIYVRSGGTLKIVKDTYTFSGNDASDNDANLLEQDNENIFGSYSLISAQVVKPESNQTGQTGTGQTQTGQIQTGQTGTGQTQTGQTGTGQTGQAIVLPTKGNDRISGTLGADRLLGLGGNDTLTGGDGNDLLNGGKGKDTLSGGNGKDKFVIGRGLGRDLIQDFKDKQDKLALAGGLKFKDLNILQRGKSTLIRADREELAFLNNLKANLITAADFTKA</sequence>
<protein>
    <recommendedName>
        <fullName evidence="6">Calcium-binding protein</fullName>
    </recommendedName>
</protein>
<reference evidence="4" key="2">
    <citation type="journal article" date="2022" name="Microbiol. Resour. Announc.">
        <title>Metagenome Sequencing to Explore Phylogenomics of Terrestrial Cyanobacteria.</title>
        <authorList>
            <person name="Ward R.D."/>
            <person name="Stajich J.E."/>
            <person name="Johansen J.R."/>
            <person name="Huntemann M."/>
            <person name="Clum A."/>
            <person name="Foster B."/>
            <person name="Foster B."/>
            <person name="Roux S."/>
            <person name="Palaniappan K."/>
            <person name="Varghese N."/>
            <person name="Mukherjee S."/>
            <person name="Reddy T.B.K."/>
            <person name="Daum C."/>
            <person name="Copeland A."/>
            <person name="Chen I.A."/>
            <person name="Ivanova N.N."/>
            <person name="Kyrpides N.C."/>
            <person name="Shapiro N."/>
            <person name="Eloe-Fadrosh E.A."/>
            <person name="Pietrasiak N."/>
        </authorList>
    </citation>
    <scope>NUCLEOTIDE SEQUENCE</scope>
    <source>
        <strain evidence="4">UHER 2000/2452</strain>
    </source>
</reference>
<name>A0A951QG99_9CYAN</name>
<gene>
    <name evidence="4" type="ORF">KME15_25790</name>
</gene>
<dbReference type="PANTHER" id="PTHR38340:SF1">
    <property type="entry name" value="S-LAYER PROTEIN"/>
    <property type="match status" value="1"/>
</dbReference>
<feature type="region of interest" description="Disordered" evidence="3">
    <location>
        <begin position="75"/>
        <end position="115"/>
    </location>
</feature>
<comment type="caution">
    <text evidence="4">The sequence shown here is derived from an EMBL/GenBank/DDBJ whole genome shotgun (WGS) entry which is preliminary data.</text>
</comment>
<dbReference type="Pfam" id="PF00353">
    <property type="entry name" value="HemolysinCabind"/>
    <property type="match status" value="1"/>
</dbReference>
<keyword evidence="2" id="KW-0964">Secreted</keyword>
<dbReference type="AlphaFoldDB" id="A0A951QG99"/>
<dbReference type="InterPro" id="IPR018511">
    <property type="entry name" value="Hemolysin-typ_Ca-bd_CS"/>
</dbReference>
<dbReference type="InterPro" id="IPR050557">
    <property type="entry name" value="RTX_toxin/Mannuronan_C5-epim"/>
</dbReference>
<dbReference type="PRINTS" id="PR00313">
    <property type="entry name" value="CABNDNGRPT"/>
</dbReference>
<reference evidence="4" key="1">
    <citation type="submission" date="2021-05" db="EMBL/GenBank/DDBJ databases">
        <authorList>
            <person name="Pietrasiak N."/>
            <person name="Ward R."/>
            <person name="Stajich J.E."/>
            <person name="Kurbessoian T."/>
        </authorList>
    </citation>
    <scope>NUCLEOTIDE SEQUENCE</scope>
    <source>
        <strain evidence="4">UHER 2000/2452</strain>
    </source>
</reference>
<evidence type="ECO:0000256" key="1">
    <source>
        <dbReference type="ARBA" id="ARBA00004613"/>
    </source>
</evidence>
<proteinExistence type="predicted"/>
<evidence type="ECO:0000256" key="2">
    <source>
        <dbReference type="ARBA" id="ARBA00022525"/>
    </source>
</evidence>